<dbReference type="EMBL" id="LNXV01000004">
    <property type="protein sequence ID" value="KTC86449.1"/>
    <property type="molecule type" value="Genomic_DNA"/>
</dbReference>
<dbReference type="InterPro" id="IPR029441">
    <property type="entry name" value="Cass2"/>
</dbReference>
<dbReference type="Pfam" id="PF14526">
    <property type="entry name" value="Cass2"/>
    <property type="match status" value="1"/>
</dbReference>
<dbReference type="InterPro" id="IPR053182">
    <property type="entry name" value="YobU-like_regulator"/>
</dbReference>
<reference evidence="2 3" key="1">
    <citation type="submission" date="2015-11" db="EMBL/GenBank/DDBJ databases">
        <title>Genomic analysis of 38 Legionella species identifies large and diverse effector repertoires.</title>
        <authorList>
            <person name="Burstein D."/>
            <person name="Amaro F."/>
            <person name="Zusman T."/>
            <person name="Lifshitz Z."/>
            <person name="Cohen O."/>
            <person name="Gilbert J.A."/>
            <person name="Pupko T."/>
            <person name="Shuman H.A."/>
            <person name="Segal G."/>
        </authorList>
    </citation>
    <scope>NUCLEOTIDE SEQUENCE [LARGE SCALE GENOMIC DNA]</scope>
    <source>
        <strain evidence="2 3">ATCC 43878</strain>
    </source>
</reference>
<evidence type="ECO:0000259" key="1">
    <source>
        <dbReference type="SMART" id="SM00871"/>
    </source>
</evidence>
<sequence>MSFLEPQLIQIQSFTVVGLNERTKNENEFNPDTAKLPCLWERFHTQHIANHSTPSIFGVYSNYDSDATGFYTVTAGVEMDNNIILPNLSSVTVQSGNYLRFENQGPMPQAIIETWQQIWLYFSSQPQFTRTYDTDFEIYDGPEKCAVHIGIK</sequence>
<protein>
    <submittedName>
        <fullName evidence="2">Transcription activator</fullName>
    </submittedName>
</protein>
<dbReference type="RefSeq" id="WP_058440501.1">
    <property type="nucleotide sequence ID" value="NZ_CAAAHU010000015.1"/>
</dbReference>
<dbReference type="PATRIC" id="fig|29422.6.peg.409"/>
<dbReference type="PANTHER" id="PTHR36444">
    <property type="entry name" value="TRANSCRIPTIONAL REGULATOR PROTEIN YOBU-RELATED"/>
    <property type="match status" value="1"/>
</dbReference>
<gene>
    <name evidence="2" type="ORF">Lbru_0390</name>
</gene>
<dbReference type="InterPro" id="IPR010499">
    <property type="entry name" value="AraC_E-bd"/>
</dbReference>
<evidence type="ECO:0000313" key="3">
    <source>
        <dbReference type="Proteomes" id="UP000054742"/>
    </source>
</evidence>
<dbReference type="AlphaFoldDB" id="A0A0W0ST64"/>
<dbReference type="Proteomes" id="UP000054742">
    <property type="component" value="Unassembled WGS sequence"/>
</dbReference>
<dbReference type="SMART" id="SM00871">
    <property type="entry name" value="AraC_E_bind"/>
    <property type="match status" value="1"/>
</dbReference>
<dbReference type="InterPro" id="IPR011256">
    <property type="entry name" value="Reg_factor_effector_dom_sf"/>
</dbReference>
<evidence type="ECO:0000313" key="2">
    <source>
        <dbReference type="EMBL" id="KTC86449.1"/>
    </source>
</evidence>
<organism evidence="2 3">
    <name type="scientific">Legionella brunensis</name>
    <dbReference type="NCBI Taxonomy" id="29422"/>
    <lineage>
        <taxon>Bacteria</taxon>
        <taxon>Pseudomonadati</taxon>
        <taxon>Pseudomonadota</taxon>
        <taxon>Gammaproteobacteria</taxon>
        <taxon>Legionellales</taxon>
        <taxon>Legionellaceae</taxon>
        <taxon>Legionella</taxon>
    </lineage>
</organism>
<dbReference type="SUPFAM" id="SSF55136">
    <property type="entry name" value="Probable bacterial effector-binding domain"/>
    <property type="match status" value="1"/>
</dbReference>
<proteinExistence type="predicted"/>
<name>A0A0W0ST64_9GAMM</name>
<accession>A0A0W0ST64</accession>
<feature type="domain" description="AraC effector-binding" evidence="1">
    <location>
        <begin position="4"/>
        <end position="152"/>
    </location>
</feature>
<dbReference type="STRING" id="29422.Lbru_0390"/>
<dbReference type="PANTHER" id="PTHR36444:SF2">
    <property type="entry name" value="TRANSCRIPTIONAL REGULATOR PROTEIN YOBU-RELATED"/>
    <property type="match status" value="1"/>
</dbReference>
<keyword evidence="3" id="KW-1185">Reference proteome</keyword>
<dbReference type="Gene3D" id="3.20.80.10">
    <property type="entry name" value="Regulatory factor, effector binding domain"/>
    <property type="match status" value="1"/>
</dbReference>
<comment type="caution">
    <text evidence="2">The sequence shown here is derived from an EMBL/GenBank/DDBJ whole genome shotgun (WGS) entry which is preliminary data.</text>
</comment>